<dbReference type="GO" id="GO:0071978">
    <property type="term" value="P:bacterial-type flagellum-dependent swarming motility"/>
    <property type="evidence" value="ECO:0007669"/>
    <property type="project" value="TreeGrafter"/>
</dbReference>
<dbReference type="SUPFAM" id="SSF101801">
    <property type="entry name" value="Surface presentation of antigens (SPOA)"/>
    <property type="match status" value="1"/>
</dbReference>
<dbReference type="Pfam" id="PF02154">
    <property type="entry name" value="FliM"/>
    <property type="match status" value="1"/>
</dbReference>
<proteinExistence type="inferred from homology"/>
<dbReference type="PANTHER" id="PTHR30034:SF6">
    <property type="entry name" value="YOP PROTEINS TRANSLOCATION PROTEIN Q"/>
    <property type="match status" value="1"/>
</dbReference>
<evidence type="ECO:0000256" key="1">
    <source>
        <dbReference type="ARBA" id="ARBA00004117"/>
    </source>
</evidence>
<evidence type="ECO:0000256" key="10">
    <source>
        <dbReference type="NCBIfam" id="TIGR01397"/>
    </source>
</evidence>
<evidence type="ECO:0000256" key="7">
    <source>
        <dbReference type="ARBA" id="ARBA00022779"/>
    </source>
</evidence>
<dbReference type="OrthoDB" id="9806941at2"/>
<evidence type="ECO:0000256" key="4">
    <source>
        <dbReference type="ARBA" id="ARBA00021898"/>
    </source>
</evidence>
<dbReference type="Gene3D" id="3.40.1550.10">
    <property type="entry name" value="CheC-like"/>
    <property type="match status" value="1"/>
</dbReference>
<evidence type="ECO:0000256" key="3">
    <source>
        <dbReference type="ARBA" id="ARBA00011049"/>
    </source>
</evidence>
<dbReference type="GO" id="GO:0005886">
    <property type="term" value="C:plasma membrane"/>
    <property type="evidence" value="ECO:0007669"/>
    <property type="project" value="UniProtKB-SubCell"/>
</dbReference>
<organism evidence="12 13">
    <name type="scientific">Desulfofundulus thermobenzoicus</name>
    <dbReference type="NCBI Taxonomy" id="29376"/>
    <lineage>
        <taxon>Bacteria</taxon>
        <taxon>Bacillati</taxon>
        <taxon>Bacillota</taxon>
        <taxon>Clostridia</taxon>
        <taxon>Eubacteriales</taxon>
        <taxon>Peptococcaceae</taxon>
        <taxon>Desulfofundulus</taxon>
    </lineage>
</organism>
<dbReference type="AlphaFoldDB" id="A0A6N7IPA5"/>
<evidence type="ECO:0000259" key="11">
    <source>
        <dbReference type="Pfam" id="PF01052"/>
    </source>
</evidence>
<name>A0A6N7IPA5_9FIRM</name>
<dbReference type="NCBIfam" id="TIGR01397">
    <property type="entry name" value="fliM_switch"/>
    <property type="match status" value="1"/>
</dbReference>
<keyword evidence="8" id="KW-0472">Membrane</keyword>
<evidence type="ECO:0000313" key="13">
    <source>
        <dbReference type="Proteomes" id="UP000441717"/>
    </source>
</evidence>
<dbReference type="GO" id="GO:0050918">
    <property type="term" value="P:positive chemotaxis"/>
    <property type="evidence" value="ECO:0007669"/>
    <property type="project" value="TreeGrafter"/>
</dbReference>
<evidence type="ECO:0000256" key="5">
    <source>
        <dbReference type="ARBA" id="ARBA00022475"/>
    </source>
</evidence>
<dbReference type="Pfam" id="PF01052">
    <property type="entry name" value="FliMN_C"/>
    <property type="match status" value="1"/>
</dbReference>
<evidence type="ECO:0000256" key="8">
    <source>
        <dbReference type="ARBA" id="ARBA00023136"/>
    </source>
</evidence>
<sequence>MQEVLSQGEIDSLLAALTSGELSLEEAQKPLTPQVKTYDFRRPNKFSKEHLRTLEMLHQHFARLLSSFLSGYLHSSVNVEVVSVGQLIYEEFIRSIPSPTTLIIFTLKPLEGSALLEANNQMVYSMIDLLFGGPGSSSDQMRELTDIELTVVRRLMSRILEHLALAWQDFYTVEPDIQAIETNPRMQQLYSPNEVVALITLSVSINEEERGFLNICLPYIFMEPVISRLSVRQQFSRQVGAPRPEDIDRLGYWLGFSRVEISVHLGETEINVRELLQMQEGDVLVLNRRINQDMDLYVEGERKFGVQAGRVGQKLAVQVVSLTGEEP</sequence>
<dbReference type="CDD" id="cd17908">
    <property type="entry name" value="FliM"/>
    <property type="match status" value="1"/>
</dbReference>
<comment type="subcellular location">
    <subcellularLocation>
        <location evidence="1">Bacterial flagellum basal body</location>
    </subcellularLocation>
    <subcellularLocation>
        <location evidence="2">Cell membrane</location>
        <topology evidence="2">Peripheral membrane protein</topology>
    </subcellularLocation>
</comment>
<keyword evidence="5" id="KW-1003">Cell membrane</keyword>
<accession>A0A6N7IPA5</accession>
<evidence type="ECO:0000313" key="12">
    <source>
        <dbReference type="EMBL" id="MQL51407.1"/>
    </source>
</evidence>
<keyword evidence="12" id="KW-0966">Cell projection</keyword>
<keyword evidence="12" id="KW-0969">Cilium</keyword>
<evidence type="ECO:0000256" key="9">
    <source>
        <dbReference type="ARBA" id="ARBA00023143"/>
    </source>
</evidence>
<evidence type="ECO:0000256" key="6">
    <source>
        <dbReference type="ARBA" id="ARBA00022500"/>
    </source>
</evidence>
<dbReference type="Proteomes" id="UP000441717">
    <property type="component" value="Unassembled WGS sequence"/>
</dbReference>
<comment type="caution">
    <text evidence="12">The sequence shown here is derived from an EMBL/GenBank/DDBJ whole genome shotgun (WGS) entry which is preliminary data.</text>
</comment>
<dbReference type="GO" id="GO:0003774">
    <property type="term" value="F:cytoskeletal motor activity"/>
    <property type="evidence" value="ECO:0007669"/>
    <property type="project" value="InterPro"/>
</dbReference>
<dbReference type="RefSeq" id="WP_152945337.1">
    <property type="nucleotide sequence ID" value="NZ_WHYR01000007.1"/>
</dbReference>
<dbReference type="PRINTS" id="PR00955">
    <property type="entry name" value="FLGMOTORFLIM"/>
</dbReference>
<dbReference type="EMBL" id="WHYR01000007">
    <property type="protein sequence ID" value="MQL51407.1"/>
    <property type="molecule type" value="Genomic_DNA"/>
</dbReference>
<keyword evidence="6" id="KW-0145">Chemotaxis</keyword>
<feature type="domain" description="Flagellar motor switch protein FliN-like C-terminal" evidence="11">
    <location>
        <begin position="258"/>
        <end position="321"/>
    </location>
</feature>
<keyword evidence="13" id="KW-1185">Reference proteome</keyword>
<keyword evidence="12" id="KW-0282">Flagellum</keyword>
<dbReference type="Gene3D" id="2.30.330.10">
    <property type="entry name" value="SpoA-like"/>
    <property type="match status" value="1"/>
</dbReference>
<dbReference type="PIRSF" id="PIRSF002888">
    <property type="entry name" value="FliM"/>
    <property type="match status" value="1"/>
</dbReference>
<protein>
    <recommendedName>
        <fullName evidence="4 10">Flagellar motor switch protein FliM</fullName>
    </recommendedName>
</protein>
<keyword evidence="9" id="KW-0975">Bacterial flagellum</keyword>
<evidence type="ECO:0000256" key="2">
    <source>
        <dbReference type="ARBA" id="ARBA00004202"/>
    </source>
</evidence>
<dbReference type="InterPro" id="IPR001689">
    <property type="entry name" value="Flag_FliM"/>
</dbReference>
<dbReference type="InterPro" id="IPR028976">
    <property type="entry name" value="CheC-like_sf"/>
</dbReference>
<dbReference type="SUPFAM" id="SSF103039">
    <property type="entry name" value="CheC-like"/>
    <property type="match status" value="1"/>
</dbReference>
<dbReference type="GO" id="GO:0009425">
    <property type="term" value="C:bacterial-type flagellum basal body"/>
    <property type="evidence" value="ECO:0007669"/>
    <property type="project" value="UniProtKB-SubCell"/>
</dbReference>
<reference evidence="12 13" key="1">
    <citation type="submission" date="2019-10" db="EMBL/GenBank/DDBJ databases">
        <title>Comparative genomics of sulfur disproportionating microorganisms.</title>
        <authorList>
            <person name="Ward L.M."/>
            <person name="Bertran E."/>
            <person name="Johnston D."/>
        </authorList>
    </citation>
    <scope>NUCLEOTIDE SEQUENCE [LARGE SCALE GENOMIC DNA]</scope>
    <source>
        <strain evidence="12 13">DSM 14055</strain>
    </source>
</reference>
<dbReference type="PANTHER" id="PTHR30034">
    <property type="entry name" value="FLAGELLAR MOTOR SWITCH PROTEIN FLIM"/>
    <property type="match status" value="1"/>
</dbReference>
<gene>
    <name evidence="12" type="primary">fliM</name>
    <name evidence="12" type="ORF">GFC01_03845</name>
</gene>
<keyword evidence="7" id="KW-0283">Flagellar rotation</keyword>
<dbReference type="InterPro" id="IPR001543">
    <property type="entry name" value="FliN-like_C"/>
</dbReference>
<comment type="similarity">
    <text evidence="3">Belongs to the FliM family.</text>
</comment>
<dbReference type="InterPro" id="IPR036429">
    <property type="entry name" value="SpoA-like_sf"/>
</dbReference>